<gene>
    <name evidence="6" type="primary">hisC</name>
    <name evidence="8" type="ORF">EV210_109119</name>
</gene>
<evidence type="ECO:0000256" key="1">
    <source>
        <dbReference type="ARBA" id="ARBA00001933"/>
    </source>
</evidence>
<dbReference type="SUPFAM" id="SSF53383">
    <property type="entry name" value="PLP-dependent transferases"/>
    <property type="match status" value="1"/>
</dbReference>
<protein>
    <recommendedName>
        <fullName evidence="6">Histidinol-phosphate aminotransferase</fullName>
        <ecNumber evidence="6">2.6.1.9</ecNumber>
    </recommendedName>
    <alternativeName>
        <fullName evidence="6">Imidazole acetol-phosphate transaminase</fullName>
    </alternativeName>
</protein>
<evidence type="ECO:0000313" key="8">
    <source>
        <dbReference type="EMBL" id="TCL36170.1"/>
    </source>
</evidence>
<dbReference type="GO" id="GO:0030170">
    <property type="term" value="F:pyridoxal phosphate binding"/>
    <property type="evidence" value="ECO:0007669"/>
    <property type="project" value="InterPro"/>
</dbReference>
<dbReference type="GO" id="GO:0004400">
    <property type="term" value="F:histidinol-phosphate transaminase activity"/>
    <property type="evidence" value="ECO:0007669"/>
    <property type="project" value="UniProtKB-UniRule"/>
</dbReference>
<evidence type="ECO:0000256" key="4">
    <source>
        <dbReference type="ARBA" id="ARBA00022679"/>
    </source>
</evidence>
<dbReference type="CDD" id="cd00609">
    <property type="entry name" value="AAT_like"/>
    <property type="match status" value="1"/>
</dbReference>
<evidence type="ECO:0000259" key="7">
    <source>
        <dbReference type="Pfam" id="PF00155"/>
    </source>
</evidence>
<comment type="similarity">
    <text evidence="6">Belongs to the class-II pyridoxal-phosphate-dependent aminotransferase family. Histidinol-phosphate aminotransferase subfamily.</text>
</comment>
<comment type="subunit">
    <text evidence="2 6">Homodimer.</text>
</comment>
<evidence type="ECO:0000313" key="9">
    <source>
        <dbReference type="Proteomes" id="UP000295063"/>
    </source>
</evidence>
<dbReference type="Pfam" id="PF00155">
    <property type="entry name" value="Aminotran_1_2"/>
    <property type="match status" value="1"/>
</dbReference>
<dbReference type="RefSeq" id="WP_132081874.1">
    <property type="nucleotide sequence ID" value="NZ_SLUI01000009.1"/>
</dbReference>
<dbReference type="InterPro" id="IPR015422">
    <property type="entry name" value="PyrdxlP-dep_Trfase_small"/>
</dbReference>
<dbReference type="HAMAP" id="MF_01023">
    <property type="entry name" value="HisC_aminotrans_2"/>
    <property type="match status" value="1"/>
</dbReference>
<sequence>MNKHSIQPREAVRALRGFTPDLSDRTIPELRRLLGREDIIKLSFNESPYGPSPRVITALGEAAAQAHLYHDPEGKELREALASHFGVTAEGVFLANGADEIITLVGQAFLSPGDEVIVADPTFGQYAFAAKLMGAQPVVVPVRQDLSTDLEAMAAAITASTKLVVLCNPNNPTGLIVKGSELADFLARVPAEVLVLLDEAYAEYVDAPEFVSGVELVDKYPNIIAVRTFSKIYGLAGLRLGYGIAHPQVTGMIDRVRSPFNVNALAQTAALAAVADMPYCARTAAFNGAERKRVTEALIRLGYTVYPSQTNFVFADTGEDSENVCRALANEGIIIRSGSNWSMPTFVRITLGNSLQNDKLIAVIEKYKQQK</sequence>
<comment type="caution">
    <text evidence="8">The sequence shown here is derived from an EMBL/GenBank/DDBJ whole genome shotgun (WGS) entry which is preliminary data.</text>
</comment>
<dbReference type="EC" id="2.6.1.9" evidence="6"/>
<dbReference type="OrthoDB" id="9813612at2"/>
<keyword evidence="9" id="KW-1185">Reference proteome</keyword>
<comment type="pathway">
    <text evidence="6">Amino-acid biosynthesis; L-histidine biosynthesis; L-histidine from 5-phospho-alpha-D-ribose 1-diphosphate: step 7/9.</text>
</comment>
<dbReference type="EMBL" id="SLUI01000009">
    <property type="protein sequence ID" value="TCL36170.1"/>
    <property type="molecule type" value="Genomic_DNA"/>
</dbReference>
<dbReference type="InterPro" id="IPR015424">
    <property type="entry name" value="PyrdxlP-dep_Trfase"/>
</dbReference>
<dbReference type="UniPathway" id="UPA00031">
    <property type="reaction ID" value="UER00012"/>
</dbReference>
<evidence type="ECO:0000256" key="3">
    <source>
        <dbReference type="ARBA" id="ARBA00022576"/>
    </source>
</evidence>
<dbReference type="Gene3D" id="3.40.640.10">
    <property type="entry name" value="Type I PLP-dependent aspartate aminotransferase-like (Major domain)"/>
    <property type="match status" value="1"/>
</dbReference>
<comment type="catalytic activity">
    <reaction evidence="6">
        <text>L-histidinol phosphate + 2-oxoglutarate = 3-(imidazol-4-yl)-2-oxopropyl phosphate + L-glutamate</text>
        <dbReference type="Rhea" id="RHEA:23744"/>
        <dbReference type="ChEBI" id="CHEBI:16810"/>
        <dbReference type="ChEBI" id="CHEBI:29985"/>
        <dbReference type="ChEBI" id="CHEBI:57766"/>
        <dbReference type="ChEBI" id="CHEBI:57980"/>
        <dbReference type="EC" id="2.6.1.9"/>
    </reaction>
</comment>
<feature type="modified residue" description="N6-(pyridoxal phosphate)lysine" evidence="6">
    <location>
        <position position="231"/>
    </location>
</feature>
<dbReference type="PANTHER" id="PTHR43643">
    <property type="entry name" value="HISTIDINOL-PHOSPHATE AMINOTRANSFERASE 2"/>
    <property type="match status" value="1"/>
</dbReference>
<keyword evidence="5 6" id="KW-0663">Pyridoxal phosphate</keyword>
<keyword evidence="6" id="KW-0368">Histidine biosynthesis</keyword>
<dbReference type="NCBIfam" id="TIGR01141">
    <property type="entry name" value="hisC"/>
    <property type="match status" value="1"/>
</dbReference>
<dbReference type="PANTHER" id="PTHR43643:SF3">
    <property type="entry name" value="HISTIDINOL-PHOSPHATE AMINOTRANSFERASE"/>
    <property type="match status" value="1"/>
</dbReference>
<dbReference type="InterPro" id="IPR004839">
    <property type="entry name" value="Aminotransferase_I/II_large"/>
</dbReference>
<dbReference type="Gene3D" id="3.90.1150.10">
    <property type="entry name" value="Aspartate Aminotransferase, domain 1"/>
    <property type="match status" value="1"/>
</dbReference>
<dbReference type="InterPro" id="IPR005861">
    <property type="entry name" value="HisP_aminotrans"/>
</dbReference>
<dbReference type="GO" id="GO:0000105">
    <property type="term" value="P:L-histidine biosynthetic process"/>
    <property type="evidence" value="ECO:0007669"/>
    <property type="project" value="UniProtKB-UniRule"/>
</dbReference>
<keyword evidence="6" id="KW-0028">Amino-acid biosynthesis</keyword>
<keyword evidence="3 6" id="KW-0032">Aminotransferase</keyword>
<evidence type="ECO:0000256" key="2">
    <source>
        <dbReference type="ARBA" id="ARBA00011738"/>
    </source>
</evidence>
<reference evidence="8 9" key="1">
    <citation type="submission" date="2019-03" db="EMBL/GenBank/DDBJ databases">
        <title>Genomic Encyclopedia of Type Strains, Phase IV (KMG-IV): sequencing the most valuable type-strain genomes for metagenomic binning, comparative biology and taxonomic classification.</title>
        <authorList>
            <person name="Goeker M."/>
        </authorList>
    </citation>
    <scope>NUCLEOTIDE SEQUENCE [LARGE SCALE GENOMIC DNA]</scope>
    <source>
        <strain evidence="8 9">DSM 15969</strain>
    </source>
</reference>
<proteinExistence type="inferred from homology"/>
<feature type="domain" description="Aminotransferase class I/classII large" evidence="7">
    <location>
        <begin position="38"/>
        <end position="364"/>
    </location>
</feature>
<dbReference type="InterPro" id="IPR015421">
    <property type="entry name" value="PyrdxlP-dep_Trfase_major"/>
</dbReference>
<evidence type="ECO:0000256" key="5">
    <source>
        <dbReference type="ARBA" id="ARBA00022898"/>
    </source>
</evidence>
<dbReference type="Proteomes" id="UP000295063">
    <property type="component" value="Unassembled WGS sequence"/>
</dbReference>
<dbReference type="AlphaFoldDB" id="A0A4R1PVF6"/>
<evidence type="ECO:0000256" key="6">
    <source>
        <dbReference type="HAMAP-Rule" id="MF_01023"/>
    </source>
</evidence>
<comment type="cofactor">
    <cofactor evidence="1 6">
        <name>pyridoxal 5'-phosphate</name>
        <dbReference type="ChEBI" id="CHEBI:597326"/>
    </cofactor>
</comment>
<name>A0A4R1PVF6_9FIRM</name>
<dbReference type="InterPro" id="IPR050106">
    <property type="entry name" value="HistidinolP_aminotransfase"/>
</dbReference>
<accession>A0A4R1PVF6</accession>
<organism evidence="8 9">
    <name type="scientific">Anaerospora hongkongensis</name>
    <dbReference type="NCBI Taxonomy" id="244830"/>
    <lineage>
        <taxon>Bacteria</taxon>
        <taxon>Bacillati</taxon>
        <taxon>Bacillota</taxon>
        <taxon>Negativicutes</taxon>
        <taxon>Selenomonadales</taxon>
        <taxon>Sporomusaceae</taxon>
        <taxon>Anaerospora</taxon>
    </lineage>
</organism>
<keyword evidence="4 6" id="KW-0808">Transferase</keyword>